<dbReference type="InterPro" id="IPR001661">
    <property type="entry name" value="Glyco_hydro_37"/>
</dbReference>
<name>A0A077ZMV3_TRITR</name>
<dbReference type="Pfam" id="PF01204">
    <property type="entry name" value="Trehalase"/>
    <property type="match status" value="1"/>
</dbReference>
<evidence type="ECO:0000256" key="1">
    <source>
        <dbReference type="ARBA" id="ARBA00001576"/>
    </source>
</evidence>
<dbReference type="OrthoDB" id="3542292at2759"/>
<keyword evidence="5" id="KW-0326">Glycosidase</keyword>
<accession>A0A077ZMV3</accession>
<dbReference type="EMBL" id="HG806846">
    <property type="protein sequence ID" value="CDW60030.1"/>
    <property type="molecule type" value="Genomic_DNA"/>
</dbReference>
<dbReference type="Proteomes" id="UP000030665">
    <property type="component" value="Unassembled WGS sequence"/>
</dbReference>
<keyword evidence="5" id="KW-0378">Hydrolase</keyword>
<evidence type="ECO:0000256" key="3">
    <source>
        <dbReference type="ARBA" id="ARBA00012757"/>
    </source>
</evidence>
<reference evidence="6" key="2">
    <citation type="submission" date="2014-03" db="EMBL/GenBank/DDBJ databases">
        <title>The whipworm genome and dual-species transcriptomics of an intimate host-pathogen interaction.</title>
        <authorList>
            <person name="Foth B.J."/>
            <person name="Tsai I.J."/>
            <person name="Reid A.J."/>
            <person name="Bancroft A.J."/>
            <person name="Nichol S."/>
            <person name="Tracey A."/>
            <person name="Holroyd N."/>
            <person name="Cotton J.A."/>
            <person name="Stanley E.J."/>
            <person name="Zarowiecki M."/>
            <person name="Liu J.Z."/>
            <person name="Huckvale T."/>
            <person name="Cooper P.J."/>
            <person name="Grencis R.K."/>
            <person name="Berriman M."/>
        </authorList>
    </citation>
    <scope>NUCLEOTIDE SEQUENCE [LARGE SCALE GENOMIC DNA]</scope>
</reference>
<comment type="similarity">
    <text evidence="2 5">Belongs to the glycosyl hydrolase 37 family.</text>
</comment>
<protein>
    <recommendedName>
        <fullName evidence="4 5">Trehalase</fullName>
        <ecNumber evidence="3 5">3.2.1.28</ecNumber>
    </recommendedName>
    <alternativeName>
        <fullName evidence="5">Alpha-trehalose glucohydrolase</fullName>
    </alternativeName>
</protein>
<evidence type="ECO:0000313" key="7">
    <source>
        <dbReference type="Proteomes" id="UP000030665"/>
    </source>
</evidence>
<dbReference type="GO" id="GO:0005993">
    <property type="term" value="P:trehalose catabolic process"/>
    <property type="evidence" value="ECO:0007669"/>
    <property type="project" value="TreeGrafter"/>
</dbReference>
<proteinExistence type="inferred from homology"/>
<dbReference type="InterPro" id="IPR012341">
    <property type="entry name" value="6hp_glycosidase-like_sf"/>
</dbReference>
<dbReference type="SUPFAM" id="SSF48208">
    <property type="entry name" value="Six-hairpin glycosidases"/>
    <property type="match status" value="1"/>
</dbReference>
<dbReference type="InterPro" id="IPR008928">
    <property type="entry name" value="6-hairpin_glycosidase_sf"/>
</dbReference>
<sequence length="214" mass="25108">MKHEGFFQLGDAINNEEVLSTFVDDYFNPPGSELPLNDWLFELHAIWLSLCRKVKEDFDVNQELYSLLYVPHEFIIPGASNMFSTVHGMIKNIAYIVDMHVFIPNGGRVYFLFRSQPPLFIRMVYEYVSVTGDFDFASELMPATEKEFDFWLRNRSIHVVDLWYSFTYKSDTRLPRPESYGEDIEMVRHISWQAKRERTWAQIASGVETGCDFS</sequence>
<dbReference type="GO" id="GO:0004555">
    <property type="term" value="F:alpha,alpha-trehalase activity"/>
    <property type="evidence" value="ECO:0007669"/>
    <property type="project" value="UniProtKB-EC"/>
</dbReference>
<dbReference type="AlphaFoldDB" id="A0A077ZMV3"/>
<dbReference type="PANTHER" id="PTHR23403:SF1">
    <property type="entry name" value="TREHALASE"/>
    <property type="match status" value="1"/>
</dbReference>
<evidence type="ECO:0000256" key="4">
    <source>
        <dbReference type="ARBA" id="ARBA00019905"/>
    </source>
</evidence>
<comment type="catalytic activity">
    <reaction evidence="1 5">
        <text>alpha,alpha-trehalose + H2O = alpha-D-glucose + beta-D-glucose</text>
        <dbReference type="Rhea" id="RHEA:32675"/>
        <dbReference type="ChEBI" id="CHEBI:15377"/>
        <dbReference type="ChEBI" id="CHEBI:15903"/>
        <dbReference type="ChEBI" id="CHEBI:16551"/>
        <dbReference type="ChEBI" id="CHEBI:17925"/>
        <dbReference type="EC" id="3.2.1.28"/>
    </reaction>
</comment>
<evidence type="ECO:0000256" key="2">
    <source>
        <dbReference type="ARBA" id="ARBA00005615"/>
    </source>
</evidence>
<dbReference type="EC" id="3.2.1.28" evidence="3 5"/>
<dbReference type="PANTHER" id="PTHR23403">
    <property type="entry name" value="TREHALASE"/>
    <property type="match status" value="1"/>
</dbReference>
<reference evidence="6" key="1">
    <citation type="submission" date="2014-01" db="EMBL/GenBank/DDBJ databases">
        <authorList>
            <person name="Aslett M."/>
        </authorList>
    </citation>
    <scope>NUCLEOTIDE SEQUENCE</scope>
</reference>
<dbReference type="PRINTS" id="PR00744">
    <property type="entry name" value="GLHYDRLASE37"/>
</dbReference>
<evidence type="ECO:0000313" key="6">
    <source>
        <dbReference type="EMBL" id="CDW60030.1"/>
    </source>
</evidence>
<gene>
    <name evidence="6" type="ORF">TTRE_0000837301</name>
</gene>
<organism evidence="6 7">
    <name type="scientific">Trichuris trichiura</name>
    <name type="common">Whipworm</name>
    <name type="synonym">Trichocephalus trichiurus</name>
    <dbReference type="NCBI Taxonomy" id="36087"/>
    <lineage>
        <taxon>Eukaryota</taxon>
        <taxon>Metazoa</taxon>
        <taxon>Ecdysozoa</taxon>
        <taxon>Nematoda</taxon>
        <taxon>Enoplea</taxon>
        <taxon>Dorylaimia</taxon>
        <taxon>Trichinellida</taxon>
        <taxon>Trichuridae</taxon>
        <taxon>Trichuris</taxon>
    </lineage>
</organism>
<keyword evidence="7" id="KW-1185">Reference proteome</keyword>
<dbReference type="STRING" id="36087.A0A077ZMV3"/>
<evidence type="ECO:0000256" key="5">
    <source>
        <dbReference type="RuleBase" id="RU361180"/>
    </source>
</evidence>
<dbReference type="Gene3D" id="1.50.10.10">
    <property type="match status" value="1"/>
</dbReference>